<dbReference type="CDD" id="cd00093">
    <property type="entry name" value="HTH_XRE"/>
    <property type="match status" value="1"/>
</dbReference>
<protein>
    <submittedName>
        <fullName evidence="4">Transcriptional regulator, Xre-family with cupin domain</fullName>
    </submittedName>
</protein>
<sequence>MYFDIMENGSSQMDARLAERLRGLRRERGLTLDGLAERAGVSRSMISLIERGESSPTASVLHRIATGLGATLASLFAEEERPEASPVARRADQPAWRDPGTGYLRRNLSPPGFPSPIELVEVVLPPGARVAYDAVPRVVGID</sequence>
<dbReference type="EMBL" id="CADCVE010000015">
    <property type="protein sequence ID" value="CAA9442989.1"/>
    <property type="molecule type" value="Genomic_DNA"/>
</dbReference>
<dbReference type="SUPFAM" id="SSF47413">
    <property type="entry name" value="lambda repressor-like DNA-binding domains"/>
    <property type="match status" value="1"/>
</dbReference>
<dbReference type="PROSITE" id="PS50943">
    <property type="entry name" value="HTH_CROC1"/>
    <property type="match status" value="1"/>
</dbReference>
<keyword evidence="1" id="KW-0238">DNA-binding</keyword>
<dbReference type="InterPro" id="IPR011051">
    <property type="entry name" value="RmlC_Cupin_sf"/>
</dbReference>
<organism evidence="4">
    <name type="scientific">uncultured Rubrobacteraceae bacterium</name>
    <dbReference type="NCBI Taxonomy" id="349277"/>
    <lineage>
        <taxon>Bacteria</taxon>
        <taxon>Bacillati</taxon>
        <taxon>Actinomycetota</taxon>
        <taxon>Rubrobacteria</taxon>
        <taxon>Rubrobacterales</taxon>
        <taxon>Rubrobacteraceae</taxon>
        <taxon>environmental samples</taxon>
    </lineage>
</organism>
<feature type="region of interest" description="Disordered" evidence="2">
    <location>
        <begin position="81"/>
        <end position="108"/>
    </location>
</feature>
<dbReference type="PANTHER" id="PTHR46797:SF10">
    <property type="entry name" value="BLR1115 PROTEIN"/>
    <property type="match status" value="1"/>
</dbReference>
<dbReference type="GO" id="GO:0003700">
    <property type="term" value="F:DNA-binding transcription factor activity"/>
    <property type="evidence" value="ECO:0007669"/>
    <property type="project" value="TreeGrafter"/>
</dbReference>
<feature type="domain" description="HTH cro/C1-type" evidence="3">
    <location>
        <begin position="21"/>
        <end position="75"/>
    </location>
</feature>
<dbReference type="SMART" id="SM00530">
    <property type="entry name" value="HTH_XRE"/>
    <property type="match status" value="1"/>
</dbReference>
<gene>
    <name evidence="4" type="ORF">AVDCRST_MAG28-695</name>
</gene>
<dbReference type="GO" id="GO:0005829">
    <property type="term" value="C:cytosol"/>
    <property type="evidence" value="ECO:0007669"/>
    <property type="project" value="TreeGrafter"/>
</dbReference>
<dbReference type="AlphaFoldDB" id="A0A6J4QG07"/>
<proteinExistence type="predicted"/>
<evidence type="ECO:0000313" key="4">
    <source>
        <dbReference type="EMBL" id="CAA9442989.1"/>
    </source>
</evidence>
<name>A0A6J4QG07_9ACTN</name>
<dbReference type="InterPro" id="IPR001387">
    <property type="entry name" value="Cro/C1-type_HTH"/>
</dbReference>
<dbReference type="PANTHER" id="PTHR46797">
    <property type="entry name" value="HTH-TYPE TRANSCRIPTIONAL REGULATOR"/>
    <property type="match status" value="1"/>
</dbReference>
<evidence type="ECO:0000256" key="2">
    <source>
        <dbReference type="SAM" id="MobiDB-lite"/>
    </source>
</evidence>
<evidence type="ECO:0000259" key="3">
    <source>
        <dbReference type="PROSITE" id="PS50943"/>
    </source>
</evidence>
<dbReference type="Gene3D" id="1.10.260.40">
    <property type="entry name" value="lambda repressor-like DNA-binding domains"/>
    <property type="match status" value="1"/>
</dbReference>
<dbReference type="InterPro" id="IPR010982">
    <property type="entry name" value="Lambda_DNA-bd_dom_sf"/>
</dbReference>
<dbReference type="SUPFAM" id="SSF51182">
    <property type="entry name" value="RmlC-like cupins"/>
    <property type="match status" value="1"/>
</dbReference>
<evidence type="ECO:0000256" key="1">
    <source>
        <dbReference type="ARBA" id="ARBA00023125"/>
    </source>
</evidence>
<reference evidence="4" key="1">
    <citation type="submission" date="2020-02" db="EMBL/GenBank/DDBJ databases">
        <authorList>
            <person name="Meier V. D."/>
        </authorList>
    </citation>
    <scope>NUCLEOTIDE SEQUENCE</scope>
    <source>
        <strain evidence="4">AVDCRST_MAG28</strain>
    </source>
</reference>
<dbReference type="Pfam" id="PF13560">
    <property type="entry name" value="HTH_31"/>
    <property type="match status" value="1"/>
</dbReference>
<dbReference type="InterPro" id="IPR050807">
    <property type="entry name" value="TransReg_Diox_bact_type"/>
</dbReference>
<dbReference type="GO" id="GO:0003677">
    <property type="term" value="F:DNA binding"/>
    <property type="evidence" value="ECO:0007669"/>
    <property type="project" value="UniProtKB-KW"/>
</dbReference>
<accession>A0A6J4QG07</accession>